<keyword evidence="2" id="KW-1003">Cell membrane</keyword>
<organism evidence="10">
    <name type="scientific">Actinomyces timonensis</name>
    <dbReference type="NCBI Taxonomy" id="1288391"/>
    <lineage>
        <taxon>Bacteria</taxon>
        <taxon>Bacillati</taxon>
        <taxon>Actinomycetota</taxon>
        <taxon>Actinomycetes</taxon>
        <taxon>Actinomycetales</taxon>
        <taxon>Actinomycetaceae</taxon>
        <taxon>Actinomyces</taxon>
    </lineage>
</organism>
<evidence type="ECO:0000256" key="2">
    <source>
        <dbReference type="ARBA" id="ARBA00022475"/>
    </source>
</evidence>
<protein>
    <submittedName>
        <fullName evidence="10">ABC transporter permease</fullName>
    </submittedName>
</protein>
<feature type="transmembrane region" description="Helical" evidence="8">
    <location>
        <begin position="327"/>
        <end position="352"/>
    </location>
</feature>
<evidence type="ECO:0000256" key="4">
    <source>
        <dbReference type="ARBA" id="ARBA00022989"/>
    </source>
</evidence>
<evidence type="ECO:0000256" key="6">
    <source>
        <dbReference type="ARBA" id="ARBA00038076"/>
    </source>
</evidence>
<feature type="compositionally biased region" description="Polar residues" evidence="7">
    <location>
        <begin position="1"/>
        <end position="16"/>
    </location>
</feature>
<evidence type="ECO:0000259" key="9">
    <source>
        <dbReference type="Pfam" id="PF02687"/>
    </source>
</evidence>
<accession>A0AAU8MXY8</accession>
<keyword evidence="5 8" id="KW-0472">Membrane</keyword>
<evidence type="ECO:0000256" key="8">
    <source>
        <dbReference type="SAM" id="Phobius"/>
    </source>
</evidence>
<dbReference type="Pfam" id="PF02687">
    <property type="entry name" value="FtsX"/>
    <property type="match status" value="1"/>
</dbReference>
<evidence type="ECO:0000256" key="3">
    <source>
        <dbReference type="ARBA" id="ARBA00022692"/>
    </source>
</evidence>
<feature type="transmembrane region" description="Helical" evidence="8">
    <location>
        <begin position="379"/>
        <end position="400"/>
    </location>
</feature>
<feature type="region of interest" description="Disordered" evidence="7">
    <location>
        <begin position="201"/>
        <end position="242"/>
    </location>
</feature>
<dbReference type="InterPro" id="IPR003838">
    <property type="entry name" value="ABC3_permease_C"/>
</dbReference>
<dbReference type="EMBL" id="CP159989">
    <property type="protein sequence ID" value="XCP81853.1"/>
    <property type="molecule type" value="Genomic_DNA"/>
</dbReference>
<keyword evidence="3 8" id="KW-0812">Transmembrane</keyword>
<dbReference type="GO" id="GO:0022857">
    <property type="term" value="F:transmembrane transporter activity"/>
    <property type="evidence" value="ECO:0007669"/>
    <property type="project" value="TreeGrafter"/>
</dbReference>
<evidence type="ECO:0000256" key="5">
    <source>
        <dbReference type="ARBA" id="ARBA00023136"/>
    </source>
</evidence>
<feature type="transmembrane region" description="Helical" evidence="8">
    <location>
        <begin position="412"/>
        <end position="434"/>
    </location>
</feature>
<keyword evidence="4 8" id="KW-1133">Transmembrane helix</keyword>
<reference evidence="10" key="1">
    <citation type="submission" date="2024-05" db="EMBL/GenBank/DDBJ databases">
        <title>Draft genome assemblies of 36 bacteria isolated from hibernating arctic ground squirrels.</title>
        <authorList>
            <person name="McKee H."/>
            <person name="Mullen L."/>
            <person name="Drown D.M."/>
            <person name="Duddleston K.N."/>
        </authorList>
    </citation>
    <scope>NUCLEOTIDE SEQUENCE</scope>
    <source>
        <strain evidence="10">AR004</strain>
    </source>
</reference>
<sequence length="451" mass="46831">MTARPTATASSLSPARSGTERRAPRRMTNRRMFATMLIGAMARRRSRALTAILSSAVGAATLFCLAAICLAVPAQVSAQIRQFGANLIVVPVSEEGEAHRVSDADERAITASAARASGTSEAALRTAAYRYEVVRINKSPHLAAGIDVDSVRALNGHWEIQGEWPTPGRALIGKDVADSAGLSLGSVLTVDYLSSDSLSLTGDAAPSAPVTPTARAGRAPSAHAQHPAHGSRAHRSSGGSKEWRVAGIVDTGGEEDDIIYATSADIDDLTGRPGPGYDVIEMSVSTDSTDIATIADSIQASADGVRAQPVARLTAGTARIITMLDTLFWVVCLIVLALTLMGVSTTMTVIVAERRDEIGLRKALGATGRAISMEFYSEAAILGLIGGALGMAAGHGLAQAVSTSVFDAPIPFSWWLASLCVALTALVAVVASIAPVRSASRIDPAVVLREE</sequence>
<gene>
    <name evidence="10" type="ORF">ABXS69_07580</name>
</gene>
<dbReference type="PANTHER" id="PTHR30572">
    <property type="entry name" value="MEMBRANE COMPONENT OF TRANSPORTER-RELATED"/>
    <property type="match status" value="1"/>
</dbReference>
<dbReference type="GO" id="GO:0005886">
    <property type="term" value="C:plasma membrane"/>
    <property type="evidence" value="ECO:0007669"/>
    <property type="project" value="UniProtKB-SubCell"/>
</dbReference>
<dbReference type="RefSeq" id="WP_366180107.1">
    <property type="nucleotide sequence ID" value="NZ_CP159989.1"/>
</dbReference>
<comment type="similarity">
    <text evidence="6">Belongs to the ABC-4 integral membrane protein family.</text>
</comment>
<evidence type="ECO:0000313" key="10">
    <source>
        <dbReference type="EMBL" id="XCP81853.1"/>
    </source>
</evidence>
<feature type="domain" description="ABC3 transporter permease C-terminal" evidence="9">
    <location>
        <begin position="330"/>
        <end position="444"/>
    </location>
</feature>
<dbReference type="InterPro" id="IPR050250">
    <property type="entry name" value="Macrolide_Exporter_MacB"/>
</dbReference>
<comment type="subcellular location">
    <subcellularLocation>
        <location evidence="1">Cell membrane</location>
        <topology evidence="1">Multi-pass membrane protein</topology>
    </subcellularLocation>
</comment>
<evidence type="ECO:0000256" key="1">
    <source>
        <dbReference type="ARBA" id="ARBA00004651"/>
    </source>
</evidence>
<dbReference type="PANTHER" id="PTHR30572:SF4">
    <property type="entry name" value="ABC TRANSPORTER PERMEASE YTRF"/>
    <property type="match status" value="1"/>
</dbReference>
<dbReference type="AlphaFoldDB" id="A0AAU8MXY8"/>
<evidence type="ECO:0000256" key="7">
    <source>
        <dbReference type="SAM" id="MobiDB-lite"/>
    </source>
</evidence>
<proteinExistence type="inferred from homology"/>
<name>A0AAU8MXY8_9ACTO</name>
<feature type="region of interest" description="Disordered" evidence="7">
    <location>
        <begin position="1"/>
        <end position="28"/>
    </location>
</feature>